<sequence>MLPSKVDDPGFLLYEENNFDILINESRLMHGRLRIAVAELFLFCLPVRSFGGGGRNRPEFSRLRFGEACRNKEILLTSVQGRPLSLYGGYCQIKFRSKIMPCYQRGTSSSFGAMDGQR</sequence>
<protein>
    <submittedName>
        <fullName evidence="1">Uncharacterized protein</fullName>
    </submittedName>
</protein>
<name>A0A1G2UJW8_9BACT</name>
<dbReference type="Proteomes" id="UP000177202">
    <property type="component" value="Unassembled WGS sequence"/>
</dbReference>
<dbReference type="EMBL" id="MHWP01000028">
    <property type="protein sequence ID" value="OHB09714.1"/>
    <property type="molecule type" value="Genomic_DNA"/>
</dbReference>
<evidence type="ECO:0000313" key="2">
    <source>
        <dbReference type="Proteomes" id="UP000177202"/>
    </source>
</evidence>
<comment type="caution">
    <text evidence="1">The sequence shown here is derived from an EMBL/GenBank/DDBJ whole genome shotgun (WGS) entry which is preliminary data.</text>
</comment>
<dbReference type="AlphaFoldDB" id="A0A1G2UJW8"/>
<accession>A0A1G2UJW8</accession>
<gene>
    <name evidence="1" type="ORF">A3H60_02380</name>
</gene>
<organism evidence="1 2">
    <name type="scientific">Candidatus Zambryskibacteria bacterium RIFCSPLOWO2_02_FULL_44_12b</name>
    <dbReference type="NCBI Taxonomy" id="1802772"/>
    <lineage>
        <taxon>Bacteria</taxon>
        <taxon>Candidatus Zambryskiibacteriota</taxon>
    </lineage>
</organism>
<evidence type="ECO:0000313" key="1">
    <source>
        <dbReference type="EMBL" id="OHB09714.1"/>
    </source>
</evidence>
<proteinExistence type="predicted"/>
<reference evidence="1 2" key="1">
    <citation type="journal article" date="2016" name="Nat. Commun.">
        <title>Thousands of microbial genomes shed light on interconnected biogeochemical processes in an aquifer system.</title>
        <authorList>
            <person name="Anantharaman K."/>
            <person name="Brown C.T."/>
            <person name="Hug L.A."/>
            <person name="Sharon I."/>
            <person name="Castelle C.J."/>
            <person name="Probst A.J."/>
            <person name="Thomas B.C."/>
            <person name="Singh A."/>
            <person name="Wilkins M.J."/>
            <person name="Karaoz U."/>
            <person name="Brodie E.L."/>
            <person name="Williams K.H."/>
            <person name="Hubbard S.S."/>
            <person name="Banfield J.F."/>
        </authorList>
    </citation>
    <scope>NUCLEOTIDE SEQUENCE [LARGE SCALE GENOMIC DNA]</scope>
</reference>